<sequence>MKKRLGCFHAHHSNIEHIEKALKPYNIELIHFVDPGLDRIKMDSNFTEEVAQKKIKDTLEWISSCHVDAILITCTFFTANIEEDKLAYSIPIIKIDDPLFHSICEKDEPQILVFTNPNTVEGTMNQLINFATKQKKNIQVEPYLLENTFNLVMEGKKEEYIESVSNGLNRLIINHPDKIISAAQLSMVPSAENIESKTDTYVGNHLKSLSNYLEELLKLNVYQ</sequence>
<evidence type="ECO:0000313" key="2">
    <source>
        <dbReference type="Proteomes" id="UP000256519"/>
    </source>
</evidence>
<dbReference type="RefSeq" id="WP_116078948.1">
    <property type="nucleotide sequence ID" value="NZ_CP187631.1"/>
</dbReference>
<accession>A0A3D8WTK4</accession>
<evidence type="ECO:0000313" key="1">
    <source>
        <dbReference type="EMBL" id="RDZ05857.1"/>
    </source>
</evidence>
<organism evidence="1 2">
    <name type="scientific">Priestia megaterium</name>
    <name type="common">Bacillus megaterium</name>
    <dbReference type="NCBI Taxonomy" id="1404"/>
    <lineage>
        <taxon>Bacteria</taxon>
        <taxon>Bacillati</taxon>
        <taxon>Bacillota</taxon>
        <taxon>Bacilli</taxon>
        <taxon>Bacillales</taxon>
        <taxon>Bacillaceae</taxon>
        <taxon>Priestia</taxon>
    </lineage>
</organism>
<evidence type="ECO:0008006" key="3">
    <source>
        <dbReference type="Google" id="ProtNLM"/>
    </source>
</evidence>
<dbReference type="EMBL" id="PQWM01000072">
    <property type="protein sequence ID" value="RDZ05857.1"/>
    <property type="molecule type" value="Genomic_DNA"/>
</dbReference>
<dbReference type="AlphaFoldDB" id="A0A3D8WTK4"/>
<name>A0A3D8WTK4_PRIMG</name>
<dbReference type="Proteomes" id="UP000256519">
    <property type="component" value="Unassembled WGS sequence"/>
</dbReference>
<reference evidence="1 2" key="1">
    <citation type="journal article" date="2018" name="Appl. Environ. Microbiol.">
        <title>Antimicrobial susceptibility testing and tentative epidemiological cut-off values of five Bacillus species relevant for use as animal feed additives or for plant protection.</title>
        <authorList>
            <person name="Agerso Y."/>
            <person name="Stuer-Lauridsen B."/>
            <person name="Bjerre K."/>
            <person name="Jensen M.G."/>
            <person name="Johansen E."/>
            <person name="Bennedsen M."/>
            <person name="Brockmann E."/>
            <person name="Nielsen B."/>
        </authorList>
    </citation>
    <scope>NUCLEOTIDE SEQUENCE [LARGE SCALE GENOMIC DNA]</scope>
    <source>
        <strain evidence="1 2">CHCC20162</strain>
    </source>
</reference>
<proteinExistence type="predicted"/>
<gene>
    <name evidence="1" type="ORF">C3744_29065</name>
</gene>
<comment type="caution">
    <text evidence="1">The sequence shown here is derived from an EMBL/GenBank/DDBJ whole genome shotgun (WGS) entry which is preliminary data.</text>
</comment>
<protein>
    <recommendedName>
        <fullName evidence="3">Asp/Glu racemase</fullName>
    </recommendedName>
</protein>